<dbReference type="EMBL" id="BLPF01000003">
    <property type="protein sequence ID" value="GFJ83843.1"/>
    <property type="molecule type" value="Genomic_DNA"/>
</dbReference>
<name>A0A6V8KF44_9ACTN</name>
<protein>
    <recommendedName>
        <fullName evidence="1">Calcineurin-like phosphoesterase domain-containing protein</fullName>
    </recommendedName>
</protein>
<dbReference type="SUPFAM" id="SSF56300">
    <property type="entry name" value="Metallo-dependent phosphatases"/>
    <property type="match status" value="1"/>
</dbReference>
<dbReference type="GO" id="GO:0016791">
    <property type="term" value="F:phosphatase activity"/>
    <property type="evidence" value="ECO:0007669"/>
    <property type="project" value="TreeGrafter"/>
</dbReference>
<dbReference type="Gene3D" id="3.60.21.10">
    <property type="match status" value="1"/>
</dbReference>
<dbReference type="InterPro" id="IPR050126">
    <property type="entry name" value="Ap4A_hydrolase"/>
</dbReference>
<accession>A0A6V8KF44</accession>
<reference evidence="2 3" key="1">
    <citation type="submission" date="2020-03" db="EMBL/GenBank/DDBJ databases">
        <title>Whole genome shotgun sequence of Phytohabitans houttuyneae NBRC 108639.</title>
        <authorList>
            <person name="Komaki H."/>
            <person name="Tamura T."/>
        </authorList>
    </citation>
    <scope>NUCLEOTIDE SEQUENCE [LARGE SCALE GENOMIC DNA]</scope>
    <source>
        <strain evidence="2 3">NBRC 108639</strain>
    </source>
</reference>
<gene>
    <name evidence="2" type="ORF">Phou_080230</name>
</gene>
<evidence type="ECO:0000313" key="2">
    <source>
        <dbReference type="EMBL" id="GFJ83843.1"/>
    </source>
</evidence>
<dbReference type="Pfam" id="PF00149">
    <property type="entry name" value="Metallophos"/>
    <property type="match status" value="1"/>
</dbReference>
<dbReference type="GO" id="GO:0005737">
    <property type="term" value="C:cytoplasm"/>
    <property type="evidence" value="ECO:0007669"/>
    <property type="project" value="TreeGrafter"/>
</dbReference>
<dbReference type="Proteomes" id="UP000482800">
    <property type="component" value="Unassembled WGS sequence"/>
</dbReference>
<comment type="caution">
    <text evidence="2">The sequence shown here is derived from an EMBL/GenBank/DDBJ whole genome shotgun (WGS) entry which is preliminary data.</text>
</comment>
<evidence type="ECO:0000313" key="3">
    <source>
        <dbReference type="Proteomes" id="UP000482800"/>
    </source>
</evidence>
<keyword evidence="3" id="KW-1185">Reference proteome</keyword>
<dbReference type="PANTHER" id="PTHR42850">
    <property type="entry name" value="METALLOPHOSPHOESTERASE"/>
    <property type="match status" value="1"/>
</dbReference>
<dbReference type="PROSITE" id="PS50007">
    <property type="entry name" value="PIPLC_X_DOMAIN"/>
    <property type="match status" value="1"/>
</dbReference>
<proteinExistence type="predicted"/>
<dbReference type="RefSeq" id="WP_173066771.1">
    <property type="nucleotide sequence ID" value="NZ_BAABGO010000033.1"/>
</dbReference>
<reference evidence="2 3" key="2">
    <citation type="submission" date="2020-03" db="EMBL/GenBank/DDBJ databases">
        <authorList>
            <person name="Ichikawa N."/>
            <person name="Kimura A."/>
            <person name="Kitahashi Y."/>
            <person name="Uohara A."/>
        </authorList>
    </citation>
    <scope>NUCLEOTIDE SEQUENCE [LARGE SCALE GENOMIC DNA]</scope>
    <source>
        <strain evidence="2 3">NBRC 108639</strain>
    </source>
</reference>
<feature type="domain" description="Calcineurin-like phosphoesterase" evidence="1">
    <location>
        <begin position="3"/>
        <end position="200"/>
    </location>
</feature>
<organism evidence="2 3">
    <name type="scientific">Phytohabitans houttuyneae</name>
    <dbReference type="NCBI Taxonomy" id="1076126"/>
    <lineage>
        <taxon>Bacteria</taxon>
        <taxon>Bacillati</taxon>
        <taxon>Actinomycetota</taxon>
        <taxon>Actinomycetes</taxon>
        <taxon>Micromonosporales</taxon>
        <taxon>Micromonosporaceae</taxon>
    </lineage>
</organism>
<dbReference type="AlphaFoldDB" id="A0A6V8KF44"/>
<dbReference type="PANTHER" id="PTHR42850:SF4">
    <property type="entry name" value="ZINC-DEPENDENT ENDOPOLYPHOSPHATASE"/>
    <property type="match status" value="1"/>
</dbReference>
<dbReference type="InterPro" id="IPR029052">
    <property type="entry name" value="Metallo-depent_PP-like"/>
</dbReference>
<sequence length="252" mass="27767">MAKIVVIGDVGGCADQLAEAIEPIVEDPAALVIQVGDLIDRGPDSSGVLALVRRRFDAGTDSWIQLIGNHEAQYLGGGRFWPHQLASNDAQLLQTWWMKEWLRVAAAVRTADGEELLVTHAGLSVDAWRDLGAPVTASTAADLLNTRPEQLLWNDRGPLWAEAGPDVYQSWMYAREPVPFGQVHGHSTIVSYRRETWLCGERIRQRATVDWTARHTITRIGGCRFIGIDPKHGNTGAPTWSPLILHDAVLLT</sequence>
<evidence type="ECO:0000259" key="1">
    <source>
        <dbReference type="Pfam" id="PF00149"/>
    </source>
</evidence>
<dbReference type="InterPro" id="IPR004843">
    <property type="entry name" value="Calcineurin-like_PHP"/>
</dbReference>